<proteinExistence type="predicted"/>
<gene>
    <name evidence="2" type="ORF">GCM10010831_21890</name>
</gene>
<organism evidence="2 3">
    <name type="scientific">Psychroflexus salis</name>
    <dbReference type="NCBI Taxonomy" id="1526574"/>
    <lineage>
        <taxon>Bacteria</taxon>
        <taxon>Pseudomonadati</taxon>
        <taxon>Bacteroidota</taxon>
        <taxon>Flavobacteriia</taxon>
        <taxon>Flavobacteriales</taxon>
        <taxon>Flavobacteriaceae</taxon>
        <taxon>Psychroflexus</taxon>
    </lineage>
</organism>
<sequence length="179" mass="19809">MLKTKPGIFLVAILLFSTVLITSCSSDDDSPSQNQDNIVLNVEKADGSLFVNGEIITFNQLGSGNGRDDGKLKYFLKNVGNEDINVKIEVADMRGTDGSLFTFCVQPICVFDVEIGDIYPPNGTLIAPNQYNSQDDYFINNDPGNATTTSIEYDLRFYVEDESGNQTNDITITYKYMPN</sequence>
<dbReference type="Proteomes" id="UP000599688">
    <property type="component" value="Unassembled WGS sequence"/>
</dbReference>
<reference evidence="2 3" key="1">
    <citation type="journal article" date="2014" name="Int. J. Syst. Evol. Microbiol.">
        <title>Complete genome sequence of Corynebacterium casei LMG S-19264T (=DSM 44701T), isolated from a smear-ripened cheese.</title>
        <authorList>
            <consortium name="US DOE Joint Genome Institute (JGI-PGF)"/>
            <person name="Walter F."/>
            <person name="Albersmeier A."/>
            <person name="Kalinowski J."/>
            <person name="Ruckert C."/>
        </authorList>
    </citation>
    <scope>NUCLEOTIDE SEQUENCE [LARGE SCALE GENOMIC DNA]</scope>
    <source>
        <strain evidence="2 3">CGMCC 1.12925</strain>
    </source>
</reference>
<evidence type="ECO:0008006" key="4">
    <source>
        <dbReference type="Google" id="ProtNLM"/>
    </source>
</evidence>
<keyword evidence="3" id="KW-1185">Reference proteome</keyword>
<evidence type="ECO:0000313" key="3">
    <source>
        <dbReference type="Proteomes" id="UP000599688"/>
    </source>
</evidence>
<accession>A0A917EB46</accession>
<dbReference type="RefSeq" id="WP_188406906.1">
    <property type="nucleotide sequence ID" value="NZ_BMGL01000013.1"/>
</dbReference>
<evidence type="ECO:0000256" key="1">
    <source>
        <dbReference type="SAM" id="SignalP"/>
    </source>
</evidence>
<feature type="chain" id="PRO_5038008589" description="Lipoprotein" evidence="1">
    <location>
        <begin position="22"/>
        <end position="179"/>
    </location>
</feature>
<feature type="signal peptide" evidence="1">
    <location>
        <begin position="1"/>
        <end position="21"/>
    </location>
</feature>
<name>A0A917EB46_9FLAO</name>
<dbReference type="AlphaFoldDB" id="A0A917EB46"/>
<dbReference type="EMBL" id="BMGL01000013">
    <property type="protein sequence ID" value="GGE20424.1"/>
    <property type="molecule type" value="Genomic_DNA"/>
</dbReference>
<evidence type="ECO:0000313" key="2">
    <source>
        <dbReference type="EMBL" id="GGE20424.1"/>
    </source>
</evidence>
<keyword evidence="1" id="KW-0732">Signal</keyword>
<protein>
    <recommendedName>
        <fullName evidence="4">Lipoprotein</fullName>
    </recommendedName>
</protein>
<comment type="caution">
    <text evidence="2">The sequence shown here is derived from an EMBL/GenBank/DDBJ whole genome shotgun (WGS) entry which is preliminary data.</text>
</comment>
<dbReference type="PROSITE" id="PS51257">
    <property type="entry name" value="PROKAR_LIPOPROTEIN"/>
    <property type="match status" value="1"/>
</dbReference>